<comment type="caution">
    <text evidence="3">The sequence shown here is derived from an EMBL/GenBank/DDBJ whole genome shotgun (WGS) entry which is preliminary data.</text>
</comment>
<gene>
    <name evidence="3" type="ORF">ACFOE0_15800</name>
</gene>
<organism evidence="3 4">
    <name type="scientific">Shewanella submarina</name>
    <dbReference type="NCBI Taxonomy" id="2016376"/>
    <lineage>
        <taxon>Bacteria</taxon>
        <taxon>Pseudomonadati</taxon>
        <taxon>Pseudomonadota</taxon>
        <taxon>Gammaproteobacteria</taxon>
        <taxon>Alteromonadales</taxon>
        <taxon>Shewanellaceae</taxon>
        <taxon>Shewanella</taxon>
    </lineage>
</organism>
<dbReference type="Gene3D" id="2.60.120.730">
    <property type="match status" value="2"/>
</dbReference>
<proteinExistence type="predicted"/>
<evidence type="ECO:0000259" key="2">
    <source>
        <dbReference type="Pfam" id="PF25513"/>
    </source>
</evidence>
<evidence type="ECO:0000259" key="1">
    <source>
        <dbReference type="Pfam" id="PF18628"/>
    </source>
</evidence>
<dbReference type="Proteomes" id="UP001595621">
    <property type="component" value="Unassembled WGS sequence"/>
</dbReference>
<dbReference type="Pfam" id="PF25513">
    <property type="entry name" value="P2_C"/>
    <property type="match status" value="1"/>
</dbReference>
<dbReference type="Pfam" id="PF18628">
    <property type="entry name" value="P2_N"/>
    <property type="match status" value="1"/>
</dbReference>
<feature type="domain" description="Viral coat protein P2 C-terminal" evidence="2">
    <location>
        <begin position="156"/>
        <end position="277"/>
    </location>
</feature>
<accession>A0ABV7GG09</accession>
<dbReference type="EMBL" id="JBHRTD010000017">
    <property type="protein sequence ID" value="MFC3139633.1"/>
    <property type="molecule type" value="Genomic_DNA"/>
</dbReference>
<evidence type="ECO:0000313" key="3">
    <source>
        <dbReference type="EMBL" id="MFC3139633.1"/>
    </source>
</evidence>
<keyword evidence="4" id="KW-1185">Reference proteome</keyword>
<dbReference type="RefSeq" id="WP_248936148.1">
    <property type="nucleotide sequence ID" value="NZ_JAKILF010000004.1"/>
</dbReference>
<name>A0ABV7GG09_9GAMM</name>
<sequence length="282" mass="31042">MARNFVKLPSWSNVAAGNTATLELPLGRTYDKIHIRYSGLSLAQMKHIRVNINGRAIEEFKHGQSLQDENKYYLRNVAANVLDIHFKRDEMKTLGEARAFGLGTSSQPYPDPGTGEMVNPPVIANVTLEIDIDEAAVNPTLEAYAIQSNPAPIGFITKVKNFPVALNPGINEVDNIPRPNTARIGSLHILTEQTIEKIEVELDSAKIYELPTSLAEKIQVDHGRSPQANRYTVDFCLEGDMLQALPMIGSQDFRVRLFAADDTPVSSSATVVVHYFDGLAGI</sequence>
<evidence type="ECO:0000313" key="4">
    <source>
        <dbReference type="Proteomes" id="UP001595621"/>
    </source>
</evidence>
<reference evidence="4" key="1">
    <citation type="journal article" date="2019" name="Int. J. Syst. Evol. Microbiol.">
        <title>The Global Catalogue of Microorganisms (GCM) 10K type strain sequencing project: providing services to taxonomists for standard genome sequencing and annotation.</title>
        <authorList>
            <consortium name="The Broad Institute Genomics Platform"/>
            <consortium name="The Broad Institute Genome Sequencing Center for Infectious Disease"/>
            <person name="Wu L."/>
            <person name="Ma J."/>
        </authorList>
    </citation>
    <scope>NUCLEOTIDE SEQUENCE [LARGE SCALE GENOMIC DNA]</scope>
    <source>
        <strain evidence="4">KCTC 52277</strain>
    </source>
</reference>
<dbReference type="InterPro" id="IPR053751">
    <property type="entry name" value="Viral_Major_Capsid_sf"/>
</dbReference>
<protein>
    <submittedName>
        <fullName evidence="3">Major capsid protein P2</fullName>
    </submittedName>
</protein>
<dbReference type="InterPro" id="IPR041377">
    <property type="entry name" value="P2_N"/>
</dbReference>
<feature type="domain" description="Viral coat protein P2 N-terminal" evidence="1">
    <location>
        <begin position="6"/>
        <end position="148"/>
    </location>
</feature>
<dbReference type="InterPro" id="IPR057915">
    <property type="entry name" value="P2_C"/>
</dbReference>